<sequence>MNLSTHFHGLLSPKVPVSPKVERHFSVSRACPPMQAKRSELESMDFPSSKMTPKRDEADLDDGSRGNYLVDSLVGSESDNEPPPLSSSSSHSPECDFSSETEVLDFSDSMDAFFQYGSAKSSELTWMGDPRSLSRSTTPTGIRPDNPISGINLSQPLSKQNIWPTTERPVIAKELLPKSIFSPESSLISKIDDWKLCCQPADPDSTSPKSRSHKLASKLSSMVESWVTTTDFDCIKSLNPDQLGPADFKQTVLIQKRNPSYSIEKENALECAAPRPGVTSDPYVSEEESELFDSSSDDETLCSDCVGLEALPNLHKTDVLEKIVSPLKLKLVDRVMAELSFTLDARFGMISCNPGGNPSSFQNAKMKGTHLHRMTTETTKTSIQDLRTCLKRAGKASYRSSLARISKETLENTNNMVHVVGPVGIRCI</sequence>
<dbReference type="EMBL" id="KV749237">
    <property type="protein sequence ID" value="OCL10460.1"/>
    <property type="molecule type" value="Genomic_DNA"/>
</dbReference>
<name>A0A8E2JUS1_9PEZI</name>
<protein>
    <submittedName>
        <fullName evidence="2">Uncharacterized protein</fullName>
    </submittedName>
</protein>
<evidence type="ECO:0000313" key="3">
    <source>
        <dbReference type="Proteomes" id="UP000250140"/>
    </source>
</evidence>
<feature type="non-terminal residue" evidence="2">
    <location>
        <position position="1"/>
    </location>
</feature>
<organism evidence="2 3">
    <name type="scientific">Glonium stellatum</name>
    <dbReference type="NCBI Taxonomy" id="574774"/>
    <lineage>
        <taxon>Eukaryota</taxon>
        <taxon>Fungi</taxon>
        <taxon>Dikarya</taxon>
        <taxon>Ascomycota</taxon>
        <taxon>Pezizomycotina</taxon>
        <taxon>Dothideomycetes</taxon>
        <taxon>Pleosporomycetidae</taxon>
        <taxon>Gloniales</taxon>
        <taxon>Gloniaceae</taxon>
        <taxon>Glonium</taxon>
    </lineage>
</organism>
<feature type="compositionally biased region" description="Low complexity" evidence="1">
    <location>
        <begin position="86"/>
        <end position="96"/>
    </location>
</feature>
<evidence type="ECO:0000313" key="2">
    <source>
        <dbReference type="EMBL" id="OCL10460.1"/>
    </source>
</evidence>
<gene>
    <name evidence="2" type="ORF">AOQ84DRAFT_353526</name>
</gene>
<dbReference type="AlphaFoldDB" id="A0A8E2JUS1"/>
<proteinExistence type="predicted"/>
<reference evidence="2 3" key="1">
    <citation type="journal article" date="2016" name="Nat. Commun.">
        <title>Ectomycorrhizal ecology is imprinted in the genome of the dominant symbiotic fungus Cenococcum geophilum.</title>
        <authorList>
            <consortium name="DOE Joint Genome Institute"/>
            <person name="Peter M."/>
            <person name="Kohler A."/>
            <person name="Ohm R.A."/>
            <person name="Kuo A."/>
            <person name="Krutzmann J."/>
            <person name="Morin E."/>
            <person name="Arend M."/>
            <person name="Barry K.W."/>
            <person name="Binder M."/>
            <person name="Choi C."/>
            <person name="Clum A."/>
            <person name="Copeland A."/>
            <person name="Grisel N."/>
            <person name="Haridas S."/>
            <person name="Kipfer T."/>
            <person name="LaButti K."/>
            <person name="Lindquist E."/>
            <person name="Lipzen A."/>
            <person name="Maire R."/>
            <person name="Meier B."/>
            <person name="Mihaltcheva S."/>
            <person name="Molinier V."/>
            <person name="Murat C."/>
            <person name="Poggeler S."/>
            <person name="Quandt C.A."/>
            <person name="Sperisen C."/>
            <person name="Tritt A."/>
            <person name="Tisserant E."/>
            <person name="Crous P.W."/>
            <person name="Henrissat B."/>
            <person name="Nehls U."/>
            <person name="Egli S."/>
            <person name="Spatafora J.W."/>
            <person name="Grigoriev I.V."/>
            <person name="Martin F.M."/>
        </authorList>
    </citation>
    <scope>NUCLEOTIDE SEQUENCE [LARGE SCALE GENOMIC DNA]</scope>
    <source>
        <strain evidence="2 3">CBS 207.34</strain>
    </source>
</reference>
<feature type="region of interest" description="Disordered" evidence="1">
    <location>
        <begin position="32"/>
        <end position="98"/>
    </location>
</feature>
<evidence type="ECO:0000256" key="1">
    <source>
        <dbReference type="SAM" id="MobiDB-lite"/>
    </source>
</evidence>
<feature type="region of interest" description="Disordered" evidence="1">
    <location>
        <begin position="125"/>
        <end position="153"/>
    </location>
</feature>
<keyword evidence="3" id="KW-1185">Reference proteome</keyword>
<dbReference type="Proteomes" id="UP000250140">
    <property type="component" value="Unassembled WGS sequence"/>
</dbReference>
<accession>A0A8E2JUS1</accession>